<organism evidence="3 4">
    <name type="scientific">Penicillium canariense</name>
    <dbReference type="NCBI Taxonomy" id="189055"/>
    <lineage>
        <taxon>Eukaryota</taxon>
        <taxon>Fungi</taxon>
        <taxon>Dikarya</taxon>
        <taxon>Ascomycota</taxon>
        <taxon>Pezizomycotina</taxon>
        <taxon>Eurotiomycetes</taxon>
        <taxon>Eurotiomycetidae</taxon>
        <taxon>Eurotiales</taxon>
        <taxon>Aspergillaceae</taxon>
        <taxon>Penicillium</taxon>
    </lineage>
</organism>
<dbReference type="AlphaFoldDB" id="A0A9W9HPS7"/>
<dbReference type="OrthoDB" id="2148716at2759"/>
<dbReference type="Proteomes" id="UP001149163">
    <property type="component" value="Unassembled WGS sequence"/>
</dbReference>
<reference evidence="3" key="2">
    <citation type="journal article" date="2023" name="IMA Fungus">
        <title>Comparative genomic study of the Penicillium genus elucidates a diverse pangenome and 15 lateral gene transfer events.</title>
        <authorList>
            <person name="Petersen C."/>
            <person name="Sorensen T."/>
            <person name="Nielsen M.R."/>
            <person name="Sondergaard T.E."/>
            <person name="Sorensen J.L."/>
            <person name="Fitzpatrick D.A."/>
            <person name="Frisvad J.C."/>
            <person name="Nielsen K.L."/>
        </authorList>
    </citation>
    <scope>NUCLEOTIDE SEQUENCE</scope>
    <source>
        <strain evidence="3">IBT 26290</strain>
    </source>
</reference>
<evidence type="ECO:0000256" key="1">
    <source>
        <dbReference type="SAM" id="SignalP"/>
    </source>
</evidence>
<proteinExistence type="predicted"/>
<dbReference type="RefSeq" id="XP_056538967.1">
    <property type="nucleotide sequence ID" value="XM_056691261.1"/>
</dbReference>
<sequence length="204" mass="22614">MRPLRLCALLVVVAIFPQVTGSDSLAIPIAPISIGSLASQFSPPKREDAATIEAIRNTLAIYPFAIDGKDFDALSKVFTSDTTANYSAPLNVLTPLSTIQSTLKASLTCVTTQHLYGTQLIDVISPTVARSVTYFRAAHFGKGDTTGQVLYAFGNYQDRWHLQDDHTWRITYRNLVYMQSHDDMLDDIDGALYLKKQLNSREPQ</sequence>
<gene>
    <name evidence="3" type="ORF">N7482_009137</name>
</gene>
<dbReference type="InterPro" id="IPR032710">
    <property type="entry name" value="NTF2-like_dom_sf"/>
</dbReference>
<dbReference type="EMBL" id="JAPQKN010000007">
    <property type="protein sequence ID" value="KAJ5152659.1"/>
    <property type="molecule type" value="Genomic_DNA"/>
</dbReference>
<evidence type="ECO:0000313" key="3">
    <source>
        <dbReference type="EMBL" id="KAJ5152659.1"/>
    </source>
</evidence>
<evidence type="ECO:0000313" key="4">
    <source>
        <dbReference type="Proteomes" id="UP001149163"/>
    </source>
</evidence>
<accession>A0A9W9HPS7</accession>
<feature type="chain" id="PRO_5040757935" description="SnoaL-like domain-containing protein" evidence="1">
    <location>
        <begin position="22"/>
        <end position="204"/>
    </location>
</feature>
<feature type="signal peptide" evidence="1">
    <location>
        <begin position="1"/>
        <end position="21"/>
    </location>
</feature>
<dbReference type="InterPro" id="IPR037401">
    <property type="entry name" value="SnoaL-like"/>
</dbReference>
<evidence type="ECO:0000259" key="2">
    <source>
        <dbReference type="Pfam" id="PF13577"/>
    </source>
</evidence>
<keyword evidence="1" id="KW-0732">Signal</keyword>
<name>A0A9W9HPS7_9EURO</name>
<keyword evidence="4" id="KW-1185">Reference proteome</keyword>
<feature type="domain" description="SnoaL-like" evidence="2">
    <location>
        <begin position="49"/>
        <end position="173"/>
    </location>
</feature>
<dbReference type="Gene3D" id="3.10.450.50">
    <property type="match status" value="1"/>
</dbReference>
<dbReference type="Pfam" id="PF13577">
    <property type="entry name" value="SnoaL_4"/>
    <property type="match status" value="1"/>
</dbReference>
<protein>
    <recommendedName>
        <fullName evidence="2">SnoaL-like domain-containing protein</fullName>
    </recommendedName>
</protein>
<dbReference type="SUPFAM" id="SSF54427">
    <property type="entry name" value="NTF2-like"/>
    <property type="match status" value="1"/>
</dbReference>
<reference evidence="3" key="1">
    <citation type="submission" date="2022-11" db="EMBL/GenBank/DDBJ databases">
        <authorList>
            <person name="Petersen C."/>
        </authorList>
    </citation>
    <scope>NUCLEOTIDE SEQUENCE</scope>
    <source>
        <strain evidence="3">IBT 26290</strain>
    </source>
</reference>
<comment type="caution">
    <text evidence="3">The sequence shown here is derived from an EMBL/GenBank/DDBJ whole genome shotgun (WGS) entry which is preliminary data.</text>
</comment>
<dbReference type="GeneID" id="81430437"/>